<dbReference type="Pfam" id="PF06197">
    <property type="entry name" value="DUF998"/>
    <property type="match status" value="1"/>
</dbReference>
<evidence type="ECO:0000256" key="1">
    <source>
        <dbReference type="SAM" id="Phobius"/>
    </source>
</evidence>
<reference evidence="2" key="1">
    <citation type="journal article" date="2016" name="Int. J. Syst. Evol. Microbiol.">
        <title>Pseudoxanthomonas helianthi sp. nov., isolated from roots of Jerusalem artichoke (Helianthus tuberosus).</title>
        <authorList>
            <person name="Kittiwongwattana C."/>
            <person name="Thawai C."/>
        </authorList>
    </citation>
    <scope>NUCLEOTIDE SEQUENCE</scope>
    <source>
        <strain evidence="2">110414</strain>
    </source>
</reference>
<keyword evidence="1" id="KW-0472">Membrane</keyword>
<evidence type="ECO:0000313" key="3">
    <source>
        <dbReference type="Proteomes" id="UP000673447"/>
    </source>
</evidence>
<reference evidence="2" key="2">
    <citation type="submission" date="2021-03" db="EMBL/GenBank/DDBJ databases">
        <authorList>
            <person name="Cao W."/>
        </authorList>
    </citation>
    <scope>NUCLEOTIDE SEQUENCE</scope>
    <source>
        <strain evidence="2">110414</strain>
    </source>
</reference>
<keyword evidence="1" id="KW-1133">Transmembrane helix</keyword>
<feature type="transmembrane region" description="Helical" evidence="1">
    <location>
        <begin position="95"/>
        <end position="116"/>
    </location>
</feature>
<dbReference type="RefSeq" id="WP_210536254.1">
    <property type="nucleotide sequence ID" value="NZ_JAGKTC010000002.1"/>
</dbReference>
<dbReference type="AlphaFoldDB" id="A0A940X1W2"/>
<sequence length="217" mass="22237">MNPNAEALMDTLSPGWKFLLMAAVLVPVVYFGAQVLAAPYFPNYSILTTSASELGSNLSSRPGILNIGALLTGVLALLGSVGLAGSLPRLGAGKLAAGALALCLASAGVASFWAGWHPLPSPRHDPGALGIGMFVAPFAAVWVAWRMSAARRLRWVLSLNAVAFIALAAIMFGVGRIDLSACGGLMQKLIAVTSFSPSAVIAAIAIRGSGRPADAIR</sequence>
<feature type="transmembrane region" description="Helical" evidence="1">
    <location>
        <begin position="189"/>
        <end position="208"/>
    </location>
</feature>
<protein>
    <submittedName>
        <fullName evidence="2">DUF998 domain-containing protein</fullName>
    </submittedName>
</protein>
<feature type="transmembrane region" description="Helical" evidence="1">
    <location>
        <begin position="18"/>
        <end position="42"/>
    </location>
</feature>
<feature type="transmembrane region" description="Helical" evidence="1">
    <location>
        <begin position="128"/>
        <end position="145"/>
    </location>
</feature>
<dbReference type="InterPro" id="IPR009339">
    <property type="entry name" value="DUF998"/>
</dbReference>
<feature type="transmembrane region" description="Helical" evidence="1">
    <location>
        <begin position="62"/>
        <end position="83"/>
    </location>
</feature>
<organism evidence="2 3">
    <name type="scientific">Pseudoxanthomonas helianthi</name>
    <dbReference type="NCBI Taxonomy" id="1453541"/>
    <lineage>
        <taxon>Bacteria</taxon>
        <taxon>Pseudomonadati</taxon>
        <taxon>Pseudomonadota</taxon>
        <taxon>Gammaproteobacteria</taxon>
        <taxon>Lysobacterales</taxon>
        <taxon>Lysobacteraceae</taxon>
        <taxon>Pseudoxanthomonas</taxon>
    </lineage>
</organism>
<keyword evidence="1" id="KW-0812">Transmembrane</keyword>
<comment type="caution">
    <text evidence="2">The sequence shown here is derived from an EMBL/GenBank/DDBJ whole genome shotgun (WGS) entry which is preliminary data.</text>
</comment>
<accession>A0A940X1W2</accession>
<keyword evidence="3" id="KW-1185">Reference proteome</keyword>
<evidence type="ECO:0000313" key="2">
    <source>
        <dbReference type="EMBL" id="MBP3984369.1"/>
    </source>
</evidence>
<proteinExistence type="predicted"/>
<name>A0A940X1W2_9GAMM</name>
<dbReference type="EMBL" id="JAGKTC010000002">
    <property type="protein sequence ID" value="MBP3984369.1"/>
    <property type="molecule type" value="Genomic_DNA"/>
</dbReference>
<dbReference type="Proteomes" id="UP000673447">
    <property type="component" value="Unassembled WGS sequence"/>
</dbReference>
<gene>
    <name evidence="2" type="ORF">J5837_07995</name>
</gene>
<feature type="transmembrane region" description="Helical" evidence="1">
    <location>
        <begin position="157"/>
        <end position="177"/>
    </location>
</feature>